<proteinExistence type="predicted"/>
<evidence type="ECO:0000313" key="2">
    <source>
        <dbReference type="Proteomes" id="UP001500655"/>
    </source>
</evidence>
<gene>
    <name evidence="1" type="ORF">GCM10009681_07890</name>
</gene>
<reference evidence="2" key="1">
    <citation type="journal article" date="2019" name="Int. J. Syst. Evol. Microbiol.">
        <title>The Global Catalogue of Microorganisms (GCM) 10K type strain sequencing project: providing services to taxonomists for standard genome sequencing and annotation.</title>
        <authorList>
            <consortium name="The Broad Institute Genomics Platform"/>
            <consortium name="The Broad Institute Genome Sequencing Center for Infectious Disease"/>
            <person name="Wu L."/>
            <person name="Ma J."/>
        </authorList>
    </citation>
    <scope>NUCLEOTIDE SEQUENCE [LARGE SCALE GENOMIC DNA]</scope>
    <source>
        <strain evidence="2">JCM 13249</strain>
    </source>
</reference>
<dbReference type="Proteomes" id="UP001500655">
    <property type="component" value="Unassembled WGS sequence"/>
</dbReference>
<dbReference type="EMBL" id="BAAALS010000003">
    <property type="protein sequence ID" value="GAA1739492.1"/>
    <property type="molecule type" value="Genomic_DNA"/>
</dbReference>
<keyword evidence="2" id="KW-1185">Reference proteome</keyword>
<organism evidence="1 2">
    <name type="scientific">Luedemannella helvata</name>
    <dbReference type="NCBI Taxonomy" id="349315"/>
    <lineage>
        <taxon>Bacteria</taxon>
        <taxon>Bacillati</taxon>
        <taxon>Actinomycetota</taxon>
        <taxon>Actinomycetes</taxon>
        <taxon>Micromonosporales</taxon>
        <taxon>Micromonosporaceae</taxon>
        <taxon>Luedemannella</taxon>
    </lineage>
</organism>
<sequence>MAGVHDADVRAGEGPEQGVHLFAGNGEQHLDALVDQLLDDVVSDVHLWAAPVRHMASSVAHPIVPVLSSDKIAVTGKARGTRE</sequence>
<accession>A0ABN2JUM8</accession>
<evidence type="ECO:0000313" key="1">
    <source>
        <dbReference type="EMBL" id="GAA1739492.1"/>
    </source>
</evidence>
<comment type="caution">
    <text evidence="1">The sequence shown here is derived from an EMBL/GenBank/DDBJ whole genome shotgun (WGS) entry which is preliminary data.</text>
</comment>
<protein>
    <submittedName>
        <fullName evidence="1">Uncharacterized protein</fullName>
    </submittedName>
</protein>
<name>A0ABN2JUM8_9ACTN</name>